<reference evidence="2 3" key="1">
    <citation type="submission" date="2015-06" db="EMBL/GenBank/DDBJ databases">
        <title>Genome sequencing of Thermotogales isolates from hydrothermal vents.</title>
        <authorList>
            <person name="Haverkamp T.H."/>
            <person name="Kublanov I.V."/>
            <person name="Nesbo C.L."/>
        </authorList>
    </citation>
    <scope>NUCLEOTIDE SEQUENCE [LARGE SCALE GENOMIC DNA]</scope>
    <source>
        <strain evidence="3">ik275mar</strain>
    </source>
</reference>
<dbReference type="InterPro" id="IPR018708">
    <property type="entry name" value="DUF2225"/>
</dbReference>
<protein>
    <recommendedName>
        <fullName evidence="4">DUF2225 domain-containing protein</fullName>
    </recommendedName>
</protein>
<keyword evidence="3" id="KW-1185">Reference proteome</keyword>
<dbReference type="Gene3D" id="1.25.40.10">
    <property type="entry name" value="Tetratricopeptide repeat domain"/>
    <property type="match status" value="1"/>
</dbReference>
<organism evidence="2 3">
    <name type="scientific">Thermosipho affectus</name>
    <dbReference type="NCBI Taxonomy" id="660294"/>
    <lineage>
        <taxon>Bacteria</taxon>
        <taxon>Thermotogati</taxon>
        <taxon>Thermotogota</taxon>
        <taxon>Thermotogae</taxon>
        <taxon>Thermotogales</taxon>
        <taxon>Fervidobacteriaceae</taxon>
        <taxon>Thermosipho</taxon>
    </lineage>
</organism>
<name>A0ABX3II41_9BACT</name>
<dbReference type="Pfam" id="PF09986">
    <property type="entry name" value="DUF2225"/>
    <property type="match status" value="1"/>
</dbReference>
<evidence type="ECO:0000313" key="2">
    <source>
        <dbReference type="EMBL" id="ONN26842.1"/>
    </source>
</evidence>
<sequence>MNSLWDKDYKCPVCGKEFKSKKVRIDSVKISSYDEDLKPNFLEVNPFLYEVVVCPYCLYAEYEPKFENTVTVVEKDKIIEALDRLKEKLSEMKSKFVEKRNIDIALKAYGIVIILSTVTKKYCKLADAYLKVAWLLREKGDKNQEDIALAHALKNFEDCYMKSDIPEGKPEEKVLFYLGELNRYFNKKDESIKWFSVLIKKYGRSSSYYAKVGRDRWQSMRQ</sequence>
<evidence type="ECO:0000313" key="3">
    <source>
        <dbReference type="Proteomes" id="UP000242616"/>
    </source>
</evidence>
<dbReference type="EMBL" id="LBFC01000022">
    <property type="protein sequence ID" value="ONN26842.1"/>
    <property type="molecule type" value="Genomic_DNA"/>
</dbReference>
<dbReference type="InterPro" id="IPR011990">
    <property type="entry name" value="TPR-like_helical_dom_sf"/>
</dbReference>
<evidence type="ECO:0008006" key="4">
    <source>
        <dbReference type="Google" id="ProtNLM"/>
    </source>
</evidence>
<feature type="coiled-coil region" evidence="1">
    <location>
        <begin position="75"/>
        <end position="102"/>
    </location>
</feature>
<accession>A0ABX3II41</accession>
<dbReference type="Proteomes" id="UP000242616">
    <property type="component" value="Unassembled WGS sequence"/>
</dbReference>
<gene>
    <name evidence="2" type="ORF">XJ44_08235</name>
</gene>
<evidence type="ECO:0000256" key="1">
    <source>
        <dbReference type="SAM" id="Coils"/>
    </source>
</evidence>
<dbReference type="RefSeq" id="WP_077198687.1">
    <property type="nucleotide sequence ID" value="NZ_LBFC01000022.1"/>
</dbReference>
<comment type="caution">
    <text evidence="2">The sequence shown here is derived from an EMBL/GenBank/DDBJ whole genome shotgun (WGS) entry which is preliminary data.</text>
</comment>
<proteinExistence type="predicted"/>
<keyword evidence="1" id="KW-0175">Coiled coil</keyword>